<name>A0A437SY58_9LACO</name>
<proteinExistence type="predicted"/>
<evidence type="ECO:0000313" key="2">
    <source>
        <dbReference type="Proteomes" id="UP000288291"/>
    </source>
</evidence>
<evidence type="ECO:0000313" key="1">
    <source>
        <dbReference type="EMBL" id="RVU71861.1"/>
    </source>
</evidence>
<dbReference type="InterPro" id="IPR006944">
    <property type="entry name" value="Phage/GTA_portal"/>
</dbReference>
<sequence>MAYSISEDTDIVNFLTGKKDGYVSADKALQNSDLYSIVWQLASDIAGTKYQAATNRMQNLINQPDSTTNGYAFWLAEAAQLLLTGNAYVFRWKNVNGVDLKWEYLRPSQVQPQLLDDGSGLVYDIDFDEPDIGPMYNVPQANVLHFKLLSKTGGKTGFSPLTALKDEFEIKNASNRLTLNSLNKSVEAPGILTVQGGGLLNWKKKSARSREFTRQVNSSDNGPIVLDDLETYQPLEVKSDVAKLLSQADWTGKQIAKVFGVPDSIINGQGDQQSSIAMMGGQYAKALKRYVNAITSELNTKLHVEVKADIRPVIDATGDAFADTIGTLAKNNAIAMNQATYVLQQIGYLPKNLPKAQIEGGEVNEENRN</sequence>
<dbReference type="InterPro" id="IPR006427">
    <property type="entry name" value="Portal_HK97"/>
</dbReference>
<reference evidence="1 2" key="1">
    <citation type="submission" date="2018-12" db="EMBL/GenBank/DDBJ databases">
        <authorList>
            <person name="Meng J."/>
        </authorList>
    </citation>
    <scope>NUCLEOTIDE SEQUENCE [LARGE SCALE GENOMIC DNA]</scope>
    <source>
        <strain evidence="1 2">HT111-2</strain>
    </source>
</reference>
<keyword evidence="2" id="KW-1185">Reference proteome</keyword>
<gene>
    <name evidence="1" type="ORF">EJK17_00480</name>
</gene>
<organism evidence="1 2">
    <name type="scientific">Lactobacillus xujianguonis</name>
    <dbReference type="NCBI Taxonomy" id="2495899"/>
    <lineage>
        <taxon>Bacteria</taxon>
        <taxon>Bacillati</taxon>
        <taxon>Bacillota</taxon>
        <taxon>Bacilli</taxon>
        <taxon>Lactobacillales</taxon>
        <taxon>Lactobacillaceae</taxon>
        <taxon>Lactobacillus</taxon>
    </lineage>
</organism>
<comment type="caution">
    <text evidence="1">The sequence shown here is derived from an EMBL/GenBank/DDBJ whole genome shotgun (WGS) entry which is preliminary data.</text>
</comment>
<protein>
    <submittedName>
        <fullName evidence="1">Phage portal protein</fullName>
    </submittedName>
</protein>
<dbReference type="Proteomes" id="UP000288291">
    <property type="component" value="Unassembled WGS sequence"/>
</dbReference>
<dbReference type="Pfam" id="PF04860">
    <property type="entry name" value="Phage_portal"/>
    <property type="match status" value="1"/>
</dbReference>
<dbReference type="NCBIfam" id="TIGR01537">
    <property type="entry name" value="portal_HK97"/>
    <property type="match status" value="1"/>
</dbReference>
<dbReference type="EMBL" id="RXIA01000001">
    <property type="protein sequence ID" value="RVU71861.1"/>
    <property type="molecule type" value="Genomic_DNA"/>
</dbReference>
<dbReference type="AlphaFoldDB" id="A0A437SY58"/>
<accession>A0A437SY58</accession>